<dbReference type="Pfam" id="PF06289">
    <property type="entry name" value="FlbD"/>
    <property type="match status" value="1"/>
</dbReference>
<protein>
    <submittedName>
        <fullName evidence="1">Flagellar protein FlbD</fullName>
    </submittedName>
</protein>
<proteinExistence type="predicted"/>
<dbReference type="eggNOG" id="COG1582">
    <property type="taxonomic scope" value="Bacteria"/>
</dbReference>
<keyword evidence="1" id="KW-0969">Cilium</keyword>
<evidence type="ECO:0000313" key="2">
    <source>
        <dbReference type="Proteomes" id="UP000007652"/>
    </source>
</evidence>
<dbReference type="AlphaFoldDB" id="I7LFM0"/>
<dbReference type="InterPro" id="IPR009384">
    <property type="entry name" value="SwrD-like"/>
</dbReference>
<keyword evidence="1" id="KW-0282">Flagellum</keyword>
<accession>I7LFM0</accession>
<reference evidence="1 2" key="1">
    <citation type="journal article" date="2011" name="J. Bacteriol.">
        <title>Draft genome sequence of Caloramator australicus strain RC3T, a thermoanaerobe from the Great Artesian Basin of Australia.</title>
        <authorList>
            <person name="Ogg C.D."/>
            <person name="Patel B.K.C."/>
        </authorList>
    </citation>
    <scope>NUCLEOTIDE SEQUENCE [LARGE SCALE GENOMIC DNA]</scope>
    <source>
        <strain evidence="1 2">RC3</strain>
    </source>
</reference>
<dbReference type="PANTHER" id="PTHR39185">
    <property type="entry name" value="SWARMING MOTILITY PROTEIN SWRD"/>
    <property type="match status" value="1"/>
</dbReference>
<evidence type="ECO:0000313" key="1">
    <source>
        <dbReference type="EMBL" id="CCJ32605.1"/>
    </source>
</evidence>
<dbReference type="RefSeq" id="WP_008907885.1">
    <property type="nucleotide sequence ID" value="NZ_CAKP01000022.1"/>
</dbReference>
<dbReference type="STRING" id="857293.CAAU_0521"/>
<dbReference type="PANTHER" id="PTHR39185:SF1">
    <property type="entry name" value="SWARMING MOTILITY PROTEIN SWRD"/>
    <property type="match status" value="1"/>
</dbReference>
<keyword evidence="2" id="KW-1185">Reference proteome</keyword>
<keyword evidence="1" id="KW-0966">Cell projection</keyword>
<dbReference type="OrthoDB" id="9799862at2"/>
<name>I7LFM0_9CLOT</name>
<comment type="caution">
    <text evidence="1">The sequence shown here is derived from an EMBL/GenBank/DDBJ whole genome shotgun (WGS) entry which is preliminary data.</text>
</comment>
<dbReference type="EMBL" id="CAKP01000022">
    <property type="protein sequence ID" value="CCJ32605.1"/>
    <property type="molecule type" value="Genomic_DNA"/>
</dbReference>
<gene>
    <name evidence="1" type="ORF">CAAU_0521</name>
</gene>
<organism evidence="1 2">
    <name type="scientific">Caloramator australicus RC3</name>
    <dbReference type="NCBI Taxonomy" id="857293"/>
    <lineage>
        <taxon>Bacteria</taxon>
        <taxon>Bacillati</taxon>
        <taxon>Bacillota</taxon>
        <taxon>Clostridia</taxon>
        <taxon>Eubacteriales</taxon>
        <taxon>Clostridiaceae</taxon>
        <taxon>Caloramator</taxon>
    </lineage>
</organism>
<sequence>MIKLTGFNNVAFYLNSELIEKIEITPDTVITTINGKKYVVKESPEEIIEKIIAFKRKFMWNLPEVIK</sequence>
<dbReference type="Proteomes" id="UP000007652">
    <property type="component" value="Unassembled WGS sequence"/>
</dbReference>